<evidence type="ECO:0000313" key="5">
    <source>
        <dbReference type="Proteomes" id="UP000043764"/>
    </source>
</evidence>
<dbReference type="Gene3D" id="3.40.50.10610">
    <property type="entry name" value="ABC-type transport auxiliary lipoprotein component"/>
    <property type="match status" value="1"/>
</dbReference>
<evidence type="ECO:0000259" key="3">
    <source>
        <dbReference type="Pfam" id="PF01471"/>
    </source>
</evidence>
<proteinExistence type="predicted"/>
<accession>A0A0H5D1N9</accession>
<dbReference type="InterPro" id="IPR002477">
    <property type="entry name" value="Peptidoglycan-bd-like"/>
</dbReference>
<feature type="region of interest" description="Disordered" evidence="1">
    <location>
        <begin position="338"/>
        <end position="404"/>
    </location>
</feature>
<dbReference type="SUPFAM" id="SSF47090">
    <property type="entry name" value="PGBD-like"/>
    <property type="match status" value="1"/>
</dbReference>
<dbReference type="PROSITE" id="PS51257">
    <property type="entry name" value="PROKAR_LIPOPROTEIN"/>
    <property type="match status" value="1"/>
</dbReference>
<evidence type="ECO:0000256" key="2">
    <source>
        <dbReference type="SAM" id="SignalP"/>
    </source>
</evidence>
<gene>
    <name evidence="4" type="ORF">NIT7321_01971</name>
</gene>
<feature type="domain" description="Peptidoglycan binding-like" evidence="3">
    <location>
        <begin position="278"/>
        <end position="333"/>
    </location>
</feature>
<evidence type="ECO:0000256" key="1">
    <source>
        <dbReference type="SAM" id="MobiDB-lite"/>
    </source>
</evidence>
<dbReference type="STRING" id="481446.NIT7645_01070"/>
<organism evidence="4 5">
    <name type="scientific">Phaeobacter italicus</name>
    <dbReference type="NCBI Taxonomy" id="481446"/>
    <lineage>
        <taxon>Bacteria</taxon>
        <taxon>Pseudomonadati</taxon>
        <taxon>Pseudomonadota</taxon>
        <taxon>Alphaproteobacteria</taxon>
        <taxon>Rhodobacterales</taxon>
        <taxon>Roseobacteraceae</taxon>
        <taxon>Phaeobacter</taxon>
    </lineage>
</organism>
<dbReference type="EMBL" id="CVRL01000025">
    <property type="protein sequence ID" value="CRL11122.1"/>
    <property type="molecule type" value="Genomic_DNA"/>
</dbReference>
<feature type="chain" id="PRO_5005218062" evidence="2">
    <location>
        <begin position="22"/>
        <end position="424"/>
    </location>
</feature>
<dbReference type="Proteomes" id="UP000043764">
    <property type="component" value="Unassembled WGS sequence"/>
</dbReference>
<feature type="compositionally biased region" description="Low complexity" evidence="1">
    <location>
        <begin position="343"/>
        <end position="358"/>
    </location>
</feature>
<keyword evidence="2" id="KW-0732">Signal</keyword>
<sequence length="424" mass="45517">MRGCSLVVGSLVLALTLAGCGARYPALTPAIAQPNARAARNLTSFSEPLRCMDGLFAQLPRRSYLVSSSDIPDETRRVSVGADDMLINAMNQMNRRSQRYVFLDQARISGFGQLELTTTRKKGEVKPQLYIRGSISQLDSDTVDAEVGAVHSTEGSSGLTKSLYKGFRKLSVVSVDLHLVEYPSRRVVPGASVANSMVVVRRGLNGTVTGIIDSVTGGVPISVERIESQGQAVRNLIELGLIELLGKHAGVPYWQCLEAPSVDARAAERRERRHVLGREDIAQVQTQLATLGYLNAPASGTLDAATRRAISRFQADQNLVPSGEVDFDLIDRLGEKTATRQETAPAGAKPAVAPAKTPSGTRRALVPKPQTATPAPVTSPTAPRTPEIAPAQSPRCQDGQAQGGQECEGIYKNLYDFIKEDVGF</sequence>
<keyword evidence="5" id="KW-1185">Reference proteome</keyword>
<evidence type="ECO:0000313" key="4">
    <source>
        <dbReference type="EMBL" id="CRL11122.1"/>
    </source>
</evidence>
<dbReference type="Pfam" id="PF01471">
    <property type="entry name" value="PG_binding_1"/>
    <property type="match status" value="1"/>
</dbReference>
<dbReference type="AlphaFoldDB" id="A0A0H5D1N9"/>
<dbReference type="InterPro" id="IPR036366">
    <property type="entry name" value="PGBDSf"/>
</dbReference>
<feature type="signal peptide" evidence="2">
    <location>
        <begin position="1"/>
        <end position="21"/>
    </location>
</feature>
<dbReference type="InterPro" id="IPR036365">
    <property type="entry name" value="PGBD-like_sf"/>
</dbReference>
<name>A0A0H5D1N9_9RHOB</name>
<dbReference type="Gene3D" id="1.10.101.10">
    <property type="entry name" value="PGBD-like superfamily/PGBD"/>
    <property type="match status" value="1"/>
</dbReference>
<reference evidence="5" key="1">
    <citation type="submission" date="2015-05" db="EMBL/GenBank/DDBJ databases">
        <authorList>
            <person name="Rodrigo-Torres Lidia"/>
            <person name="Arahal R.David."/>
        </authorList>
    </citation>
    <scope>NUCLEOTIDE SEQUENCE [LARGE SCALE GENOMIC DNA]</scope>
    <source>
        <strain evidence="5">CECT 7321</strain>
    </source>
</reference>
<protein>
    <submittedName>
        <fullName evidence="4">His-Xaa-Ser repeat protein HxsA</fullName>
    </submittedName>
</protein>
<feature type="compositionally biased region" description="Low complexity" evidence="1">
    <location>
        <begin position="369"/>
        <end position="386"/>
    </location>
</feature>